<evidence type="ECO:0000313" key="5">
    <source>
        <dbReference type="Proteomes" id="UP000565205"/>
    </source>
</evidence>
<dbReference type="SUPFAM" id="SSF54001">
    <property type="entry name" value="Cysteine proteinases"/>
    <property type="match status" value="1"/>
</dbReference>
<dbReference type="InterPro" id="IPR007921">
    <property type="entry name" value="CHAP_dom"/>
</dbReference>
<evidence type="ECO:0000313" key="4">
    <source>
        <dbReference type="Proteomes" id="UP000557688"/>
    </source>
</evidence>
<dbReference type="Proteomes" id="UP000565205">
    <property type="component" value="Unassembled WGS sequence"/>
</dbReference>
<evidence type="ECO:0000259" key="1">
    <source>
        <dbReference type="PROSITE" id="PS50911"/>
    </source>
</evidence>
<dbReference type="InterPro" id="IPR038765">
    <property type="entry name" value="Papain-like_cys_pep_sf"/>
</dbReference>
<comment type="caution">
    <text evidence="3">The sequence shown here is derived from an EMBL/GenBank/DDBJ whole genome shotgun (WGS) entry which is preliminary data.</text>
</comment>
<proteinExistence type="predicted"/>
<gene>
    <name evidence="2" type="ORF">FHR90_002951</name>
    <name evidence="3" type="ORF">HUK83_08615</name>
</gene>
<sequence>MIAVAANCLNRLVRRSHLSSIAMIGLATLAATGAAEARSHHHAGHAHHRYASVHAHVIQCVAFAKEASDVELRGNARDWWSRAAGVYERGHAPEEGSVLNFRPTGRMPLGHVAVVTQVVDSRTIQIDQSHWNSRGISRDVSVVDVSPNNDWSAVRVELGHQGTYGSIYPTFGFIYPRAAGPDDDSSDSAPRVIEATATQRAHRHRPITEVAEMPATMRGIDTTVPLSLDDAPNRNLR</sequence>
<dbReference type="Gene3D" id="3.90.1720.10">
    <property type="entry name" value="endopeptidase domain like (from Nostoc punctiforme)"/>
    <property type="match status" value="1"/>
</dbReference>
<dbReference type="EMBL" id="JACHXV010000018">
    <property type="protein sequence ID" value="MBB3175102.1"/>
    <property type="molecule type" value="Genomic_DNA"/>
</dbReference>
<feature type="domain" description="Peptidase C51" evidence="1">
    <location>
        <begin position="35"/>
        <end position="155"/>
    </location>
</feature>
<evidence type="ECO:0000313" key="2">
    <source>
        <dbReference type="EMBL" id="MBB3175102.1"/>
    </source>
</evidence>
<dbReference type="EMBL" id="JABXXQ010000146">
    <property type="protein sequence ID" value="NVN30395.1"/>
    <property type="molecule type" value="Genomic_DNA"/>
</dbReference>
<evidence type="ECO:0000313" key="3">
    <source>
        <dbReference type="EMBL" id="NVN30395.1"/>
    </source>
</evidence>
<keyword evidence="4" id="KW-1185">Reference proteome</keyword>
<reference evidence="2 4" key="2">
    <citation type="submission" date="2020-08" db="EMBL/GenBank/DDBJ databases">
        <title>Genomic Encyclopedia of Type Strains, Phase III (KMG-III): the genomes of soil and plant-associated and newly described type strains.</title>
        <authorList>
            <person name="Whitman W."/>
        </authorList>
    </citation>
    <scope>NUCLEOTIDE SEQUENCE [LARGE SCALE GENOMIC DNA]</scope>
    <source>
        <strain evidence="2 4">CECT 8088</strain>
    </source>
</reference>
<dbReference type="Pfam" id="PF05257">
    <property type="entry name" value="CHAP"/>
    <property type="match status" value="1"/>
</dbReference>
<dbReference type="AlphaFoldDB" id="A0A850NSS6"/>
<organism evidence="3 5">
    <name type="scientific">Endobacter medicaginis</name>
    <dbReference type="NCBI Taxonomy" id="1181271"/>
    <lineage>
        <taxon>Bacteria</taxon>
        <taxon>Pseudomonadati</taxon>
        <taxon>Pseudomonadota</taxon>
        <taxon>Alphaproteobacteria</taxon>
        <taxon>Acetobacterales</taxon>
        <taxon>Acetobacteraceae</taxon>
        <taxon>Endobacter</taxon>
    </lineage>
</organism>
<name>A0A850NSS6_9PROT</name>
<dbReference type="Proteomes" id="UP000557688">
    <property type="component" value="Unassembled WGS sequence"/>
</dbReference>
<accession>A0A850NSS6</accession>
<reference evidence="3 5" key="1">
    <citation type="submission" date="2020-06" db="EMBL/GenBank/DDBJ databases">
        <title>Description of novel acetic acid bacteria.</title>
        <authorList>
            <person name="Sombolestani A."/>
        </authorList>
    </citation>
    <scope>NUCLEOTIDE SEQUENCE [LARGE SCALE GENOMIC DNA]</scope>
    <source>
        <strain evidence="3 5">LMG 26838</strain>
    </source>
</reference>
<dbReference type="PROSITE" id="PS50911">
    <property type="entry name" value="CHAP"/>
    <property type="match status" value="1"/>
</dbReference>
<protein>
    <submittedName>
        <fullName evidence="3">CHAP domain-containing protein</fullName>
    </submittedName>
    <submittedName>
        <fullName evidence="2">Surface antigen</fullName>
    </submittedName>
</protein>